<dbReference type="PANTHER" id="PTHR38847:SF1">
    <property type="entry name" value="PSEUDOURIDINE SYNTHASE RSUA_RLUA-LIKE DOMAIN-CONTAINING PROTEIN"/>
    <property type="match status" value="1"/>
</dbReference>
<evidence type="ECO:0000313" key="1">
    <source>
        <dbReference type="EMBL" id="TMQ94242.1"/>
    </source>
</evidence>
<organism evidence="1 2">
    <name type="scientific">Actinomadura soli</name>
    <dbReference type="NCBI Taxonomy" id="2508997"/>
    <lineage>
        <taxon>Bacteria</taxon>
        <taxon>Bacillati</taxon>
        <taxon>Actinomycetota</taxon>
        <taxon>Actinomycetes</taxon>
        <taxon>Streptosporangiales</taxon>
        <taxon>Thermomonosporaceae</taxon>
        <taxon>Actinomadura</taxon>
    </lineage>
</organism>
<dbReference type="Pfam" id="PF14273">
    <property type="entry name" value="DUF4360"/>
    <property type="match status" value="1"/>
</dbReference>
<dbReference type="InterPro" id="IPR025649">
    <property type="entry name" value="DUF4360"/>
</dbReference>
<evidence type="ECO:0000313" key="2">
    <source>
        <dbReference type="Proteomes" id="UP000309174"/>
    </source>
</evidence>
<accession>A0A5C4J832</accession>
<protein>
    <submittedName>
        <fullName evidence="1">DUF4360 domain-containing protein</fullName>
    </submittedName>
</protein>
<gene>
    <name evidence="1" type="ORF">ETD83_24125</name>
</gene>
<dbReference type="AlphaFoldDB" id="A0A5C4J832"/>
<sequence>MKLILVKFESRRYQSAAPTAGMPWPTPTRGSPPMLHPRIKATAILGVALAPLALTFAPASAALEPPTPTIEIASLNGSGCPPGTVTAIPNPGSFTLKYSGHTAKLGGDAKPTDARKNCQISLKVTLPEGLVYAVERVEHNGTANLEPTTTGSLKSMFYFAGSPQAGVYRKQIPGPVAGAWQVTERLIQLLWQRCGEQRNLNLNTELLMTSSDKSKPNSLSMNSDLGTSYHLNWKTCP</sequence>
<reference evidence="1 2" key="1">
    <citation type="submission" date="2019-05" db="EMBL/GenBank/DDBJ databases">
        <title>Draft genome sequence of Actinomadura sp. 14C53.</title>
        <authorList>
            <person name="Saricaoglu S."/>
            <person name="Isik K."/>
        </authorList>
    </citation>
    <scope>NUCLEOTIDE SEQUENCE [LARGE SCALE GENOMIC DNA]</scope>
    <source>
        <strain evidence="1 2">14C53</strain>
    </source>
</reference>
<keyword evidence="2" id="KW-1185">Reference proteome</keyword>
<dbReference type="Proteomes" id="UP000309174">
    <property type="component" value="Unassembled WGS sequence"/>
</dbReference>
<dbReference type="EMBL" id="VCKW01000133">
    <property type="protein sequence ID" value="TMQ94242.1"/>
    <property type="molecule type" value="Genomic_DNA"/>
</dbReference>
<dbReference type="OrthoDB" id="3474529at2"/>
<dbReference type="PANTHER" id="PTHR38847">
    <property type="match status" value="1"/>
</dbReference>
<comment type="caution">
    <text evidence="1">The sequence shown here is derived from an EMBL/GenBank/DDBJ whole genome shotgun (WGS) entry which is preliminary data.</text>
</comment>
<proteinExistence type="predicted"/>
<name>A0A5C4J832_9ACTN</name>